<name>A0AAV8VTT9_9CUCU</name>
<dbReference type="PROSITE" id="PS00623">
    <property type="entry name" value="GMC_OXRED_1"/>
    <property type="match status" value="1"/>
</dbReference>
<feature type="binding site" evidence="2">
    <location>
        <position position="266"/>
    </location>
    <ligand>
        <name>FAD</name>
        <dbReference type="ChEBI" id="CHEBI:57692"/>
    </ligand>
</feature>
<dbReference type="GO" id="GO:0050660">
    <property type="term" value="F:flavin adenine dinucleotide binding"/>
    <property type="evidence" value="ECO:0007669"/>
    <property type="project" value="InterPro"/>
</dbReference>
<evidence type="ECO:0000256" key="3">
    <source>
        <dbReference type="RuleBase" id="RU003968"/>
    </source>
</evidence>
<dbReference type="InterPro" id="IPR007867">
    <property type="entry name" value="GMC_OxRtase_C"/>
</dbReference>
<sequence length="665" mass="75504">MSVAGISQQMNLWSMTRMALTLGPGLGFLLYLHSTTVSQRPDIMDREHRVKDVPLYLMRETYDFIIVGGGSAGAVLANRLSENPYWDVLLLEAGPDEVTLTDIPLMFPTLQRTHFDWQYRTEPGEKYCLGMKDKRCNWPRGKILGGSSVLNAMLYIRGNKRDYDRWEALGNSGWGYDDVLPYFLKSEDIRIEELMDDKYHSPLAKWFLEAAEEMGYQVRDVNGEYQTGFTLSHGTLSDGLRCSTAKGFLRPVSKRPNLHISLHSTVEKILINEDTEQAYGVVFNKFGTRKTVYSDREVVLSAGSLGSPQLLMLAGIGPRDHLEEVGIEVLVDSPGVGQNLQDHVAMGGATYLFELTEEYKGKMCSFQLPKVFSTETINNFVEKKGMLYWLPVCEVMGFVKTKYVNQTDDWPDIQFFFTSYADNTDGGLFGRRAAGITDEFYSAVYEDVLYKEAFNVITLLLRPESRGWIKLKDKNPNSKVLIYPNYFDREQDLKVMVEGAKIGYRLATSEVMQRYNTTFNRFRIPGCQHLDFLSDEYWACQAQHYSMTIYHPVGTAKMGPDSDPMAVVDHRLKVKGVKNLRVVDCSVMPYIPSGNTNAPVIMVAEKAADMIKEDWGVLHKYLESSEEEEMEEGSGEVIGKKPPKVLEKPVTAMEKTPPKKDLDYW</sequence>
<comment type="cofactor">
    <cofactor evidence="2">
        <name>FAD</name>
        <dbReference type="ChEBI" id="CHEBI:57692"/>
    </cofactor>
</comment>
<dbReference type="Proteomes" id="UP001159042">
    <property type="component" value="Unassembled WGS sequence"/>
</dbReference>
<evidence type="ECO:0000313" key="6">
    <source>
        <dbReference type="EMBL" id="KAJ8917315.1"/>
    </source>
</evidence>
<keyword evidence="7" id="KW-1185">Reference proteome</keyword>
<dbReference type="InterPro" id="IPR000172">
    <property type="entry name" value="GMC_OxRdtase_N"/>
</dbReference>
<dbReference type="PANTHER" id="PTHR11552:SF227">
    <property type="entry name" value="GLUCOSE DEHYDROGENASE [FAD, QUINONE]-LIKE PROTEIN"/>
    <property type="match status" value="1"/>
</dbReference>
<reference evidence="6 7" key="1">
    <citation type="journal article" date="2023" name="Insect Mol. Biol.">
        <title>Genome sequencing provides insights into the evolution of gene families encoding plant cell wall-degrading enzymes in longhorned beetles.</title>
        <authorList>
            <person name="Shin N.R."/>
            <person name="Okamura Y."/>
            <person name="Kirsch R."/>
            <person name="Pauchet Y."/>
        </authorList>
    </citation>
    <scope>NUCLEOTIDE SEQUENCE [LARGE SCALE GENOMIC DNA]</scope>
    <source>
        <strain evidence="6">EAD_L_NR</strain>
    </source>
</reference>
<dbReference type="Pfam" id="PF00732">
    <property type="entry name" value="GMC_oxred_N"/>
    <property type="match status" value="1"/>
</dbReference>
<dbReference type="SUPFAM" id="SSF54373">
    <property type="entry name" value="FAD-linked reductases, C-terminal domain"/>
    <property type="match status" value="1"/>
</dbReference>
<feature type="compositionally biased region" description="Basic and acidic residues" evidence="4">
    <location>
        <begin position="656"/>
        <end position="665"/>
    </location>
</feature>
<dbReference type="SUPFAM" id="SSF51905">
    <property type="entry name" value="FAD/NAD(P)-binding domain"/>
    <property type="match status" value="1"/>
</dbReference>
<comment type="similarity">
    <text evidence="1 3">Belongs to the GMC oxidoreductase family.</text>
</comment>
<dbReference type="InterPro" id="IPR012132">
    <property type="entry name" value="GMC_OxRdtase"/>
</dbReference>
<feature type="compositionally biased region" description="Acidic residues" evidence="4">
    <location>
        <begin position="624"/>
        <end position="634"/>
    </location>
</feature>
<gene>
    <name evidence="6" type="ORF">NQ315_002333</name>
</gene>
<dbReference type="InterPro" id="IPR036188">
    <property type="entry name" value="FAD/NAD-bd_sf"/>
</dbReference>
<evidence type="ECO:0000256" key="4">
    <source>
        <dbReference type="SAM" id="MobiDB-lite"/>
    </source>
</evidence>
<dbReference type="GO" id="GO:0016614">
    <property type="term" value="F:oxidoreductase activity, acting on CH-OH group of donors"/>
    <property type="evidence" value="ECO:0007669"/>
    <property type="project" value="InterPro"/>
</dbReference>
<evidence type="ECO:0000256" key="2">
    <source>
        <dbReference type="PIRSR" id="PIRSR000137-2"/>
    </source>
</evidence>
<keyword evidence="2 3" id="KW-0274">FAD</keyword>
<dbReference type="AlphaFoldDB" id="A0AAV8VTT9"/>
<dbReference type="Pfam" id="PF05199">
    <property type="entry name" value="GMC_oxred_C"/>
    <property type="match status" value="1"/>
</dbReference>
<dbReference type="Gene3D" id="3.30.560.10">
    <property type="entry name" value="Glucose Oxidase, domain 3"/>
    <property type="match status" value="1"/>
</dbReference>
<protein>
    <recommendedName>
        <fullName evidence="5">Glucose-methanol-choline oxidoreductase N-terminal domain-containing protein</fullName>
    </recommendedName>
</protein>
<accession>A0AAV8VTT9</accession>
<dbReference type="PANTHER" id="PTHR11552">
    <property type="entry name" value="GLUCOSE-METHANOL-CHOLINE GMC OXIDOREDUCTASE"/>
    <property type="match status" value="1"/>
</dbReference>
<dbReference type="Gene3D" id="3.50.50.60">
    <property type="entry name" value="FAD/NAD(P)-binding domain"/>
    <property type="match status" value="1"/>
</dbReference>
<dbReference type="EMBL" id="JANEYG010000034">
    <property type="protein sequence ID" value="KAJ8917315.1"/>
    <property type="molecule type" value="Genomic_DNA"/>
</dbReference>
<feature type="region of interest" description="Disordered" evidence="4">
    <location>
        <begin position="624"/>
        <end position="665"/>
    </location>
</feature>
<organism evidence="6 7">
    <name type="scientific">Exocentrus adspersus</name>
    <dbReference type="NCBI Taxonomy" id="1586481"/>
    <lineage>
        <taxon>Eukaryota</taxon>
        <taxon>Metazoa</taxon>
        <taxon>Ecdysozoa</taxon>
        <taxon>Arthropoda</taxon>
        <taxon>Hexapoda</taxon>
        <taxon>Insecta</taxon>
        <taxon>Pterygota</taxon>
        <taxon>Neoptera</taxon>
        <taxon>Endopterygota</taxon>
        <taxon>Coleoptera</taxon>
        <taxon>Polyphaga</taxon>
        <taxon>Cucujiformia</taxon>
        <taxon>Chrysomeloidea</taxon>
        <taxon>Cerambycidae</taxon>
        <taxon>Lamiinae</taxon>
        <taxon>Acanthocinini</taxon>
        <taxon>Exocentrus</taxon>
    </lineage>
</organism>
<evidence type="ECO:0000313" key="7">
    <source>
        <dbReference type="Proteomes" id="UP001159042"/>
    </source>
</evidence>
<comment type="caution">
    <text evidence="6">The sequence shown here is derived from an EMBL/GenBank/DDBJ whole genome shotgun (WGS) entry which is preliminary data.</text>
</comment>
<evidence type="ECO:0000256" key="1">
    <source>
        <dbReference type="ARBA" id="ARBA00010790"/>
    </source>
</evidence>
<keyword evidence="3" id="KW-0285">Flavoprotein</keyword>
<proteinExistence type="inferred from homology"/>
<evidence type="ECO:0000259" key="5">
    <source>
        <dbReference type="PROSITE" id="PS00623"/>
    </source>
</evidence>
<dbReference type="PIRSF" id="PIRSF000137">
    <property type="entry name" value="Alcohol_oxidase"/>
    <property type="match status" value="1"/>
</dbReference>
<feature type="domain" description="Glucose-methanol-choline oxidoreductase N-terminal" evidence="5">
    <location>
        <begin position="141"/>
        <end position="164"/>
    </location>
</feature>